<gene>
    <name evidence="7" type="ORF">GA0070608_3432</name>
</gene>
<evidence type="ECO:0000256" key="1">
    <source>
        <dbReference type="ARBA" id="ARBA00001946"/>
    </source>
</evidence>
<evidence type="ECO:0000259" key="6">
    <source>
        <dbReference type="Pfam" id="PF03328"/>
    </source>
</evidence>
<dbReference type="SUPFAM" id="SSF51621">
    <property type="entry name" value="Phosphoenolpyruvate/pyruvate domain"/>
    <property type="match status" value="1"/>
</dbReference>
<feature type="binding site" evidence="5">
    <location>
        <position position="161"/>
    </location>
    <ligand>
        <name>Mg(2+)</name>
        <dbReference type="ChEBI" id="CHEBI:18420"/>
    </ligand>
</feature>
<proteinExistence type="predicted"/>
<dbReference type="GO" id="GO:0006107">
    <property type="term" value="P:oxaloacetate metabolic process"/>
    <property type="evidence" value="ECO:0007669"/>
    <property type="project" value="TreeGrafter"/>
</dbReference>
<feature type="binding site" evidence="4">
    <location>
        <position position="134"/>
    </location>
    <ligand>
        <name>substrate</name>
    </ligand>
</feature>
<evidence type="ECO:0000256" key="2">
    <source>
        <dbReference type="ARBA" id="ARBA00022723"/>
    </source>
</evidence>
<accession>A0A1C6VL80</accession>
<evidence type="ECO:0000256" key="4">
    <source>
        <dbReference type="PIRSR" id="PIRSR015582-1"/>
    </source>
</evidence>
<keyword evidence="2 5" id="KW-0479">Metal-binding</keyword>
<dbReference type="EMBL" id="FMIC01000002">
    <property type="protein sequence ID" value="SCL67086.1"/>
    <property type="molecule type" value="Genomic_DNA"/>
</dbReference>
<sequence length="245" mass="25747">MSVTVEQPLLITMLMIPGHTPDAADQVALGHADAYILDLEDTVPPEAKHDAVRATGDLLSGDRGGRVVYVRVHPVDAGRLETELDAIVGPSLTGINLPKVESAAEIVALDSCLAVLEEAHGLPIGHTEIMATIETARGVLHMNEIAAASPRLRCLCVGVGDLTRDLGLESQGADLSPAIVAAQIKAVFASAAAGLQPPHDSTHAIEDDVPTLRHRAQATRALGFRGKHALHASHLPIITEIYTTP</sequence>
<feature type="domain" description="HpcH/HpaI aldolase/citrate lyase" evidence="6">
    <location>
        <begin position="12"/>
        <end position="232"/>
    </location>
</feature>
<name>A0A1C6VL80_9ACTN</name>
<dbReference type="Proteomes" id="UP000199343">
    <property type="component" value="Unassembled WGS sequence"/>
</dbReference>
<dbReference type="OrthoDB" id="5172636at2"/>
<feature type="binding site" evidence="4">
    <location>
        <position position="71"/>
    </location>
    <ligand>
        <name>substrate</name>
    </ligand>
</feature>
<dbReference type="Gene3D" id="3.20.20.60">
    <property type="entry name" value="Phosphoenolpyruvate-binding domains"/>
    <property type="match status" value="1"/>
</dbReference>
<dbReference type="STRING" id="47871.GA0070608_3432"/>
<dbReference type="AlphaFoldDB" id="A0A1C6VL80"/>
<reference evidence="7 8" key="1">
    <citation type="submission" date="2016-06" db="EMBL/GenBank/DDBJ databases">
        <authorList>
            <person name="Kjaerup R.B."/>
            <person name="Dalgaard T.S."/>
            <person name="Juul-Madsen H.R."/>
        </authorList>
    </citation>
    <scope>NUCLEOTIDE SEQUENCE [LARGE SCALE GENOMIC DNA]</scope>
    <source>
        <strain evidence="7 8">DSM 43363</strain>
    </source>
</reference>
<feature type="binding site" evidence="5">
    <location>
        <position position="134"/>
    </location>
    <ligand>
        <name>Mg(2+)</name>
        <dbReference type="ChEBI" id="CHEBI:18420"/>
    </ligand>
</feature>
<keyword evidence="7" id="KW-0456">Lyase</keyword>
<keyword evidence="3 5" id="KW-0460">Magnesium</keyword>
<dbReference type="PANTHER" id="PTHR32308:SF0">
    <property type="entry name" value="HPCH_HPAI ALDOLASE_CITRATE LYASE DOMAIN-CONTAINING PROTEIN"/>
    <property type="match status" value="1"/>
</dbReference>
<dbReference type="PANTHER" id="PTHR32308">
    <property type="entry name" value="LYASE BETA SUBUNIT, PUTATIVE (AFU_ORTHOLOGUE AFUA_4G13030)-RELATED"/>
    <property type="match status" value="1"/>
</dbReference>
<comment type="cofactor">
    <cofactor evidence="1">
        <name>Mg(2+)</name>
        <dbReference type="ChEBI" id="CHEBI:18420"/>
    </cofactor>
</comment>
<dbReference type="GO" id="GO:0000287">
    <property type="term" value="F:magnesium ion binding"/>
    <property type="evidence" value="ECO:0007669"/>
    <property type="project" value="TreeGrafter"/>
</dbReference>
<dbReference type="Pfam" id="PF03328">
    <property type="entry name" value="HpcH_HpaI"/>
    <property type="match status" value="1"/>
</dbReference>
<evidence type="ECO:0000313" key="8">
    <source>
        <dbReference type="Proteomes" id="UP000199343"/>
    </source>
</evidence>
<dbReference type="GO" id="GO:0016829">
    <property type="term" value="F:lyase activity"/>
    <property type="evidence" value="ECO:0007669"/>
    <property type="project" value="UniProtKB-KW"/>
</dbReference>
<dbReference type="RefSeq" id="WP_091629144.1">
    <property type="nucleotide sequence ID" value="NZ_FMIC01000002.1"/>
</dbReference>
<organism evidence="7 8">
    <name type="scientific">Micromonospora peucetia</name>
    <dbReference type="NCBI Taxonomy" id="47871"/>
    <lineage>
        <taxon>Bacteria</taxon>
        <taxon>Bacillati</taxon>
        <taxon>Actinomycetota</taxon>
        <taxon>Actinomycetes</taxon>
        <taxon>Micromonosporales</taxon>
        <taxon>Micromonosporaceae</taxon>
        <taxon>Micromonospora</taxon>
    </lineage>
</organism>
<dbReference type="InterPro" id="IPR005000">
    <property type="entry name" value="Aldolase/citrate-lyase_domain"/>
</dbReference>
<evidence type="ECO:0000313" key="7">
    <source>
        <dbReference type="EMBL" id="SCL67086.1"/>
    </source>
</evidence>
<evidence type="ECO:0000256" key="5">
    <source>
        <dbReference type="PIRSR" id="PIRSR015582-2"/>
    </source>
</evidence>
<dbReference type="PIRSF" id="PIRSF015582">
    <property type="entry name" value="Cit_lyase_B"/>
    <property type="match status" value="1"/>
</dbReference>
<dbReference type="InterPro" id="IPR011206">
    <property type="entry name" value="Citrate_lyase_beta/mcl1/mcl2"/>
</dbReference>
<dbReference type="InterPro" id="IPR015813">
    <property type="entry name" value="Pyrv/PenolPyrv_kinase-like_dom"/>
</dbReference>
<dbReference type="InterPro" id="IPR040442">
    <property type="entry name" value="Pyrv_kinase-like_dom_sf"/>
</dbReference>
<evidence type="ECO:0000256" key="3">
    <source>
        <dbReference type="ARBA" id="ARBA00022842"/>
    </source>
</evidence>
<protein>
    <submittedName>
        <fullName evidence="7">Citrate lyase subunit beta / citryl-CoA lyase</fullName>
    </submittedName>
</protein>